<evidence type="ECO:0000259" key="3">
    <source>
        <dbReference type="Pfam" id="PF01926"/>
    </source>
</evidence>
<dbReference type="EMBL" id="CAJMWX010001528">
    <property type="protein sequence ID" value="CAE6494305.1"/>
    <property type="molecule type" value="Genomic_DNA"/>
</dbReference>
<dbReference type="GO" id="GO:0005525">
    <property type="term" value="F:GTP binding"/>
    <property type="evidence" value="ECO:0007669"/>
    <property type="project" value="InterPro"/>
</dbReference>
<dbReference type="Pfam" id="PF01926">
    <property type="entry name" value="MMR_HSR1"/>
    <property type="match status" value="1"/>
</dbReference>
<keyword evidence="1" id="KW-0175">Coiled coil</keyword>
<dbReference type="InterPro" id="IPR027417">
    <property type="entry name" value="P-loop_NTPase"/>
</dbReference>
<reference evidence="4" key="1">
    <citation type="submission" date="2021-01" db="EMBL/GenBank/DDBJ databases">
        <authorList>
            <person name="Kaushik A."/>
        </authorList>
    </citation>
    <scope>NUCLEOTIDE SEQUENCE</scope>
    <source>
        <strain evidence="4">AG4-R118</strain>
    </source>
</reference>
<evidence type="ECO:0000256" key="1">
    <source>
        <dbReference type="SAM" id="Coils"/>
    </source>
</evidence>
<feature type="coiled-coil region" evidence="1">
    <location>
        <begin position="269"/>
        <end position="325"/>
    </location>
</feature>
<dbReference type="SUPFAM" id="SSF52540">
    <property type="entry name" value="P-loop containing nucleoside triphosphate hydrolases"/>
    <property type="match status" value="1"/>
</dbReference>
<protein>
    <recommendedName>
        <fullName evidence="3">G domain-containing protein</fullName>
    </recommendedName>
</protein>
<dbReference type="InterPro" id="IPR006073">
    <property type="entry name" value="GTP-bd"/>
</dbReference>
<evidence type="ECO:0000313" key="4">
    <source>
        <dbReference type="EMBL" id="CAE6494305.1"/>
    </source>
</evidence>
<feature type="domain" description="G" evidence="3">
    <location>
        <begin position="60"/>
        <end position="120"/>
    </location>
</feature>
<dbReference type="CDD" id="cd00882">
    <property type="entry name" value="Ras_like_GTPase"/>
    <property type="match status" value="1"/>
</dbReference>
<dbReference type="Gene3D" id="3.40.50.300">
    <property type="entry name" value="P-loop containing nucleotide triphosphate hydrolases"/>
    <property type="match status" value="1"/>
</dbReference>
<accession>A0A8H3CU41</accession>
<feature type="region of interest" description="Disordered" evidence="2">
    <location>
        <begin position="1"/>
        <end position="51"/>
    </location>
</feature>
<organism evidence="4 5">
    <name type="scientific">Rhizoctonia solani</name>
    <dbReference type="NCBI Taxonomy" id="456999"/>
    <lineage>
        <taxon>Eukaryota</taxon>
        <taxon>Fungi</taxon>
        <taxon>Dikarya</taxon>
        <taxon>Basidiomycota</taxon>
        <taxon>Agaricomycotina</taxon>
        <taxon>Agaricomycetes</taxon>
        <taxon>Cantharellales</taxon>
        <taxon>Ceratobasidiaceae</taxon>
        <taxon>Rhizoctonia</taxon>
    </lineage>
</organism>
<sequence length="606" mass="67952">MLDTTPSSDEATKRCDAEDERFSNSTPKPKASDMGTNKSAASRRVPAEERQAPVFKNPVRVLIVGPSGSGKTCVINDSYCGRKEPMGEVLYKATKHIEITHMDFEGHRFELLDTPGFDSVSMSDVEAFVELASYFLDPKRVETGINGIIYVHRAGNTVYSRSLLRNFRVLTKVLLGDTGVARLTFLVTQDNTPDLDYRRLLAARGSAFNAAFSAGAKFAPNPNRAGLAQLLRHYASQEPIILPIQTDELCRSRVAFVTRVEKELGYYEFNSAQSLLDDQERQLREIYDQKLANQSELEAQLHQELQKCRQEYSSLRSQLQLQENVEQSQVVQTLRDINRMIDDIGRSVSAYLTDNYVRSTFGKDATRVTALHSRDRSTLMDLFAHQEGRSSLIAHSNGQGMRIEEFLDYSIRHFLCEFLAIRLFRPFHPGIDTSLSKALLASYENIQNREPQAIAGKWRAETFKSLHRAGSDGSRASEEQITSLLDALLTRRLRPLVKSVFGRDIPLEDAHTANLRSLIRTAWDWNSSLKGEVIMLGDFVQTYFPRTRFDAEQMEEFEAISPDHVPSAALGTLALGLVCRRAAGGGNPINGIVVCKAVVATRTIFN</sequence>
<feature type="compositionally biased region" description="Basic and acidic residues" evidence="2">
    <location>
        <begin position="10"/>
        <end position="22"/>
    </location>
</feature>
<gene>
    <name evidence="4" type="ORF">RDB_LOCUS145199</name>
</gene>
<dbReference type="Proteomes" id="UP000663888">
    <property type="component" value="Unassembled WGS sequence"/>
</dbReference>
<evidence type="ECO:0000313" key="5">
    <source>
        <dbReference type="Proteomes" id="UP000663888"/>
    </source>
</evidence>
<proteinExistence type="predicted"/>
<evidence type="ECO:0000256" key="2">
    <source>
        <dbReference type="SAM" id="MobiDB-lite"/>
    </source>
</evidence>
<dbReference type="AlphaFoldDB" id="A0A8H3CU41"/>
<comment type="caution">
    <text evidence="4">The sequence shown here is derived from an EMBL/GenBank/DDBJ whole genome shotgun (WGS) entry which is preliminary data.</text>
</comment>
<name>A0A8H3CU41_9AGAM</name>